<dbReference type="PANTHER" id="PTHR30329">
    <property type="entry name" value="STATOR ELEMENT OF FLAGELLAR MOTOR COMPLEX"/>
    <property type="match status" value="1"/>
</dbReference>
<dbReference type="SUPFAM" id="SSF103088">
    <property type="entry name" value="OmpA-like"/>
    <property type="match status" value="1"/>
</dbReference>
<reference evidence="5 6" key="1">
    <citation type="submission" date="2019-03" db="EMBL/GenBank/DDBJ databases">
        <title>Draft genome sequences of novel Actinobacteria.</title>
        <authorList>
            <person name="Sahin N."/>
            <person name="Ay H."/>
            <person name="Saygin H."/>
        </authorList>
    </citation>
    <scope>NUCLEOTIDE SEQUENCE [LARGE SCALE GENOMIC DNA]</scope>
    <source>
        <strain evidence="5 6">JCM 30547</strain>
    </source>
</reference>
<sequence length="414" mass="43101">MRPVRDRTVLTGSGQPTRCTDLPDRRASCVRGGVVSSRTVTSARTRRRTASDGGTVPGLVRRPLVGWLLAALAVPVLLTAVLIPVKAGSIEDELRAQATTALTDHGINGATVVMDGRDASVLVSTDIDAARIREIVGGVDGVRTVAVATGPGGQAPTTPAPEQQAAGFEIGRTDTAIRVQATVRSELAKDAIKTEVEKVLGPEREYDQRVNVDAANGIEDVGTLSALLHALAIGTGDASVRYDGTTVTLSGAVPDQATKAMVARAAAQAVPGAVIADELQVPVSKPVVSEGCRTFKSRLSEFSRHNRINFLSGTAIVNDASKQSVVRAAELLKTCPTARVEVAGHTDTLGSPATSFPLSEQRAAAVKAELVRLGIPANRILAAGYGQAFPIAPNTTAAGRIANRRAELRALQEN</sequence>
<dbReference type="EMBL" id="SMKA01000230">
    <property type="protein sequence ID" value="TDC21072.1"/>
    <property type="molecule type" value="Genomic_DNA"/>
</dbReference>
<evidence type="ECO:0000313" key="5">
    <source>
        <dbReference type="EMBL" id="TDC21072.1"/>
    </source>
</evidence>
<evidence type="ECO:0000259" key="4">
    <source>
        <dbReference type="PROSITE" id="PS51123"/>
    </source>
</evidence>
<dbReference type="PROSITE" id="PS51123">
    <property type="entry name" value="OMPA_2"/>
    <property type="match status" value="1"/>
</dbReference>
<dbReference type="CDD" id="cd07185">
    <property type="entry name" value="OmpA_C-like"/>
    <property type="match status" value="1"/>
</dbReference>
<dbReference type="AlphaFoldDB" id="A0A4R4PGM2"/>
<dbReference type="Proteomes" id="UP000295075">
    <property type="component" value="Unassembled WGS sequence"/>
</dbReference>
<feature type="region of interest" description="Disordered" evidence="2">
    <location>
        <begin position="1"/>
        <end position="24"/>
    </location>
</feature>
<dbReference type="PANTHER" id="PTHR30329:SF21">
    <property type="entry name" value="LIPOPROTEIN YIAD-RELATED"/>
    <property type="match status" value="1"/>
</dbReference>
<dbReference type="OrthoDB" id="5166631at2"/>
<comment type="caution">
    <text evidence="5">The sequence shown here is derived from an EMBL/GenBank/DDBJ whole genome shotgun (WGS) entry which is preliminary data.</text>
</comment>
<evidence type="ECO:0000313" key="6">
    <source>
        <dbReference type="Proteomes" id="UP000295075"/>
    </source>
</evidence>
<feature type="transmembrane region" description="Helical" evidence="3">
    <location>
        <begin position="64"/>
        <end position="85"/>
    </location>
</feature>
<protein>
    <submittedName>
        <fullName evidence="5">OmpA family protein</fullName>
    </submittedName>
</protein>
<keyword evidence="6" id="KW-1185">Reference proteome</keyword>
<dbReference type="InterPro" id="IPR036737">
    <property type="entry name" value="OmpA-like_sf"/>
</dbReference>
<dbReference type="Gene3D" id="3.30.1330.60">
    <property type="entry name" value="OmpA-like domain"/>
    <property type="match status" value="1"/>
</dbReference>
<keyword evidence="1 3" id="KW-0472">Membrane</keyword>
<dbReference type="PROSITE" id="PS50096">
    <property type="entry name" value="IQ"/>
    <property type="match status" value="1"/>
</dbReference>
<keyword evidence="3" id="KW-0812">Transmembrane</keyword>
<feature type="domain" description="OmpA-like" evidence="4">
    <location>
        <begin position="297"/>
        <end position="414"/>
    </location>
</feature>
<dbReference type="Pfam" id="PF00691">
    <property type="entry name" value="OmpA"/>
    <property type="match status" value="1"/>
</dbReference>
<evidence type="ECO:0000256" key="2">
    <source>
        <dbReference type="SAM" id="MobiDB-lite"/>
    </source>
</evidence>
<dbReference type="InterPro" id="IPR006665">
    <property type="entry name" value="OmpA-like"/>
</dbReference>
<name>A0A4R4PGM2_9ACTN</name>
<evidence type="ECO:0000256" key="3">
    <source>
        <dbReference type="SAM" id="Phobius"/>
    </source>
</evidence>
<organism evidence="5 6">
    <name type="scientific">Kribbella albertanoniae</name>
    <dbReference type="NCBI Taxonomy" id="1266829"/>
    <lineage>
        <taxon>Bacteria</taxon>
        <taxon>Bacillati</taxon>
        <taxon>Actinomycetota</taxon>
        <taxon>Actinomycetes</taxon>
        <taxon>Propionibacteriales</taxon>
        <taxon>Kribbellaceae</taxon>
        <taxon>Kribbella</taxon>
    </lineage>
</organism>
<keyword evidence="3" id="KW-1133">Transmembrane helix</keyword>
<proteinExistence type="predicted"/>
<gene>
    <name evidence="5" type="ORF">E1261_34130</name>
</gene>
<dbReference type="InterPro" id="IPR050330">
    <property type="entry name" value="Bact_OuterMem_StrucFunc"/>
</dbReference>
<dbReference type="GO" id="GO:0016020">
    <property type="term" value="C:membrane"/>
    <property type="evidence" value="ECO:0007669"/>
    <property type="project" value="UniProtKB-UniRule"/>
</dbReference>
<accession>A0A4R4PGM2</accession>
<evidence type="ECO:0000256" key="1">
    <source>
        <dbReference type="PROSITE-ProRule" id="PRU00473"/>
    </source>
</evidence>
<dbReference type="Gene3D" id="3.40.1520.20">
    <property type="match status" value="1"/>
</dbReference>